<comment type="pathway">
    <text evidence="8">Amino-acid biosynthesis; L-lysine biosynthesis via DAP pathway; (S)-tetrahydrodipicolinate from L-aspartate: step 4/4.</text>
</comment>
<evidence type="ECO:0000256" key="7">
    <source>
        <dbReference type="ARBA" id="ARBA00023154"/>
    </source>
</evidence>
<proteinExistence type="inferred from homology"/>
<dbReference type="NCBIfam" id="TIGR00036">
    <property type="entry name" value="dapB"/>
    <property type="match status" value="1"/>
</dbReference>
<dbReference type="Gene3D" id="3.40.50.720">
    <property type="entry name" value="NAD(P)-binding Rossmann-like Domain"/>
    <property type="match status" value="1"/>
</dbReference>
<evidence type="ECO:0000256" key="6">
    <source>
        <dbReference type="ARBA" id="ARBA00023027"/>
    </source>
</evidence>
<dbReference type="SUPFAM" id="SSF51735">
    <property type="entry name" value="NAD(P)-binding Rossmann-fold domains"/>
    <property type="match status" value="1"/>
</dbReference>
<dbReference type="SUPFAM" id="SSF55347">
    <property type="entry name" value="Glyceraldehyde-3-phosphate dehydrogenase-like, C-terminal domain"/>
    <property type="match status" value="1"/>
</dbReference>
<keyword evidence="6" id="KW-0520">NAD</keyword>
<evidence type="ECO:0000256" key="10">
    <source>
        <dbReference type="ARBA" id="ARBA00049080"/>
    </source>
</evidence>
<evidence type="ECO:0000256" key="11">
    <source>
        <dbReference type="ARBA" id="ARBA00049396"/>
    </source>
</evidence>
<dbReference type="Gene3D" id="3.30.360.10">
    <property type="entry name" value="Dihydrodipicolinate Reductase, domain 2"/>
    <property type="match status" value="1"/>
</dbReference>
<evidence type="ECO:0000256" key="12">
    <source>
        <dbReference type="NCBIfam" id="TIGR00036"/>
    </source>
</evidence>
<dbReference type="PANTHER" id="PTHR20836">
    <property type="entry name" value="DIHYDRODIPICOLINATE REDUCTASE"/>
    <property type="match status" value="1"/>
</dbReference>
<evidence type="ECO:0000256" key="8">
    <source>
        <dbReference type="ARBA" id="ARBA00037922"/>
    </source>
</evidence>
<name>A0ABS5J0Q5_9BACT</name>
<comment type="catalytic activity">
    <reaction evidence="10">
        <text>(S)-2,3,4,5-tetrahydrodipicolinate + NADP(+) + H2O = (2S,4S)-4-hydroxy-2,3,4,5-tetrahydrodipicolinate + NADPH + H(+)</text>
        <dbReference type="Rhea" id="RHEA:35331"/>
        <dbReference type="ChEBI" id="CHEBI:15377"/>
        <dbReference type="ChEBI" id="CHEBI:15378"/>
        <dbReference type="ChEBI" id="CHEBI:16845"/>
        <dbReference type="ChEBI" id="CHEBI:57783"/>
        <dbReference type="ChEBI" id="CHEBI:58349"/>
        <dbReference type="ChEBI" id="CHEBI:67139"/>
        <dbReference type="EC" id="1.17.1.8"/>
    </reaction>
</comment>
<dbReference type="Proteomes" id="UP000676386">
    <property type="component" value="Unassembled WGS sequence"/>
</dbReference>
<evidence type="ECO:0000256" key="4">
    <source>
        <dbReference type="ARBA" id="ARBA00022915"/>
    </source>
</evidence>
<keyword evidence="4" id="KW-0220">Diaminopimelate biosynthesis</keyword>
<keyword evidence="7" id="KW-0457">Lysine biosynthesis</keyword>
<accession>A0ABS5J0Q5</accession>
<keyword evidence="2" id="KW-0028">Amino-acid biosynthesis</keyword>
<dbReference type="CDD" id="cd02274">
    <property type="entry name" value="DHDPR_N"/>
    <property type="match status" value="1"/>
</dbReference>
<dbReference type="Pfam" id="PF01113">
    <property type="entry name" value="DapB_N"/>
    <property type="match status" value="1"/>
</dbReference>
<sequence>MNHLSIKHNIQLTRVMKIALIGYGKMGKAIEAIAVAKGHEIIIRVDVNSQHLLEKEHLEKADVAIEFSTPETAYDNILKCFDANVPVISGTTGWLDKLSEIKSICEQRKQAFLHTTNFSIGVNIFFEVNKRLAELMASQPQYNVWMEEIHHTQKKDAPSGTALTLAEQVMANVTRKTSWTNDYSNEPGTLPIISKRIDPAPGTHIINYTSDIDDITISHTAHSREGFAAGAVVAAEWIKGKTGVFTMREVLF</sequence>
<dbReference type="InterPro" id="IPR000846">
    <property type="entry name" value="DapB_N"/>
</dbReference>
<evidence type="ECO:0000256" key="5">
    <source>
        <dbReference type="ARBA" id="ARBA00023002"/>
    </source>
</evidence>
<feature type="domain" description="Dihydrodipicolinate reductase N-terminal" evidence="13">
    <location>
        <begin position="16"/>
        <end position="117"/>
    </location>
</feature>
<keyword evidence="5 15" id="KW-0560">Oxidoreductase</keyword>
<evidence type="ECO:0000259" key="14">
    <source>
        <dbReference type="Pfam" id="PF05173"/>
    </source>
</evidence>
<evidence type="ECO:0000256" key="2">
    <source>
        <dbReference type="ARBA" id="ARBA00022605"/>
    </source>
</evidence>
<reference evidence="15 16" key="1">
    <citation type="submission" date="2021-04" db="EMBL/GenBank/DDBJ databases">
        <title>Chitinophaga sp. nov., isolated from the rhizosphere soil.</title>
        <authorList>
            <person name="He S."/>
        </authorList>
    </citation>
    <scope>NUCLEOTIDE SEQUENCE [LARGE SCALE GENOMIC DNA]</scope>
    <source>
        <strain evidence="15 16">2R12</strain>
    </source>
</reference>
<dbReference type="PANTHER" id="PTHR20836:SF0">
    <property type="entry name" value="4-HYDROXY-TETRAHYDRODIPICOLINATE REDUCTASE 1, CHLOROPLASTIC-RELATED"/>
    <property type="match status" value="1"/>
</dbReference>
<evidence type="ECO:0000256" key="3">
    <source>
        <dbReference type="ARBA" id="ARBA00022857"/>
    </source>
</evidence>
<organism evidence="15 16">
    <name type="scientific">Chitinophaga hostae</name>
    <dbReference type="NCBI Taxonomy" id="2831022"/>
    <lineage>
        <taxon>Bacteria</taxon>
        <taxon>Pseudomonadati</taxon>
        <taxon>Bacteroidota</taxon>
        <taxon>Chitinophagia</taxon>
        <taxon>Chitinophagales</taxon>
        <taxon>Chitinophagaceae</taxon>
        <taxon>Chitinophaga</taxon>
    </lineage>
</organism>
<gene>
    <name evidence="15" type="primary">dapB</name>
    <name evidence="15" type="ORF">KE626_11855</name>
</gene>
<feature type="domain" description="Dihydrodipicolinate reductase C-terminal" evidence="14">
    <location>
        <begin position="121"/>
        <end position="251"/>
    </location>
</feature>
<dbReference type="EC" id="1.17.1.8" evidence="9 12"/>
<dbReference type="InterPro" id="IPR023940">
    <property type="entry name" value="DHDPR_bac"/>
</dbReference>
<evidence type="ECO:0000313" key="15">
    <source>
        <dbReference type="EMBL" id="MBS0028002.1"/>
    </source>
</evidence>
<dbReference type="InterPro" id="IPR036291">
    <property type="entry name" value="NAD(P)-bd_dom_sf"/>
</dbReference>
<keyword evidence="3" id="KW-0521">NADP</keyword>
<comment type="catalytic activity">
    <reaction evidence="11">
        <text>(S)-2,3,4,5-tetrahydrodipicolinate + NAD(+) + H2O = (2S,4S)-4-hydroxy-2,3,4,5-tetrahydrodipicolinate + NADH + H(+)</text>
        <dbReference type="Rhea" id="RHEA:35323"/>
        <dbReference type="ChEBI" id="CHEBI:15377"/>
        <dbReference type="ChEBI" id="CHEBI:15378"/>
        <dbReference type="ChEBI" id="CHEBI:16845"/>
        <dbReference type="ChEBI" id="CHEBI:57540"/>
        <dbReference type="ChEBI" id="CHEBI:57945"/>
        <dbReference type="ChEBI" id="CHEBI:67139"/>
        <dbReference type="EC" id="1.17.1.8"/>
    </reaction>
</comment>
<comment type="similarity">
    <text evidence="1">Belongs to the DapB family.</text>
</comment>
<comment type="caution">
    <text evidence="15">The sequence shown here is derived from an EMBL/GenBank/DDBJ whole genome shotgun (WGS) entry which is preliminary data.</text>
</comment>
<dbReference type="PIRSF" id="PIRSF000161">
    <property type="entry name" value="DHPR"/>
    <property type="match status" value="1"/>
</dbReference>
<evidence type="ECO:0000256" key="1">
    <source>
        <dbReference type="ARBA" id="ARBA00006642"/>
    </source>
</evidence>
<dbReference type="Pfam" id="PF05173">
    <property type="entry name" value="DapB_C"/>
    <property type="match status" value="1"/>
</dbReference>
<evidence type="ECO:0000313" key="16">
    <source>
        <dbReference type="Proteomes" id="UP000676386"/>
    </source>
</evidence>
<evidence type="ECO:0000256" key="9">
    <source>
        <dbReference type="ARBA" id="ARBA00038983"/>
    </source>
</evidence>
<dbReference type="InterPro" id="IPR022663">
    <property type="entry name" value="DapB_C"/>
</dbReference>
<dbReference type="GO" id="GO:0008839">
    <property type="term" value="F:4-hydroxy-tetrahydrodipicolinate reductase"/>
    <property type="evidence" value="ECO:0007669"/>
    <property type="project" value="UniProtKB-EC"/>
</dbReference>
<keyword evidence="16" id="KW-1185">Reference proteome</keyword>
<dbReference type="EMBL" id="JAGTXB010000004">
    <property type="protein sequence ID" value="MBS0028002.1"/>
    <property type="molecule type" value="Genomic_DNA"/>
</dbReference>
<evidence type="ECO:0000259" key="13">
    <source>
        <dbReference type="Pfam" id="PF01113"/>
    </source>
</evidence>
<protein>
    <recommendedName>
        <fullName evidence="9 12">4-hydroxy-tetrahydrodipicolinate reductase</fullName>
        <ecNumber evidence="9 12">1.17.1.8</ecNumber>
    </recommendedName>
</protein>